<keyword evidence="1" id="KW-0175">Coiled coil</keyword>
<gene>
    <name evidence="3" type="ORF">HMPREF9193_01385</name>
</gene>
<feature type="coiled-coil region" evidence="1">
    <location>
        <begin position="519"/>
        <end position="595"/>
    </location>
</feature>
<accession>A0ABN0NYC4</accession>
<organism evidence="3 4">
    <name type="scientific">Treponema lecithinolyticum ATCC 700332</name>
    <dbReference type="NCBI Taxonomy" id="1321815"/>
    <lineage>
        <taxon>Bacteria</taxon>
        <taxon>Pseudomonadati</taxon>
        <taxon>Spirochaetota</taxon>
        <taxon>Spirochaetia</taxon>
        <taxon>Spirochaetales</taxon>
        <taxon>Treponemataceae</taxon>
        <taxon>Treponema</taxon>
    </lineage>
</organism>
<evidence type="ECO:0000256" key="1">
    <source>
        <dbReference type="SAM" id="Coils"/>
    </source>
</evidence>
<proteinExistence type="predicted"/>
<dbReference type="Proteomes" id="UP000016649">
    <property type="component" value="Unassembled WGS sequence"/>
</dbReference>
<feature type="domain" description="RNA-binding protein KhpB N-terminal" evidence="2">
    <location>
        <begin position="25"/>
        <end position="76"/>
    </location>
</feature>
<sequence>MVTLEKIKTEMEELLAQERAVRYVDICADTIDEALADAAVQLESRPSLLEYEVLEQGFKGIAGLMKKPFLIRAYENAAVSRKSEKVQTEQAFVSDVSESDDKPKNADGLFYIRYFDSQIYLKVTLPVGNGKSVDLQSVMMKLRRSDTLSLNEDTVKKLVRSGSDGIYTQVGTFARNQAVDATFYVEISSDEMTASIIAAAPAIGGADISAERIKKMLETQGVVVGINDTYINDFVDNPVYGMPFVVAEGIAPQDGRDAYISYNFETDRSKLRIKESKSGQIDFKELNLIQNVVEGQTLAQKVNAERGHGGKTLFGRYLEAKNGKDIAIPLGKNVKLDSDGLTVLAAVNGQVLLVNDKITVEPLMELDSVNIKTGNITFLGTVIVKGNVEDGFDVHASGNIEVHGSVGSSKLESDNGDIVVSQGIMGKDKGYVRAGKSLWVKFIQNCTVDAEEFVIVQDGIINSTVTANKKVLVQGKRASIIGGHVFATEEIYAKTIGNSGGGSETILEVGFDPKAKRRLDELSEKQADLIKELDELELNLQTLQNQKKVRKTLPHDKEESLNALIARQMDIKTETDEMSKEIQSLQDHLRELKVVGKVSASGVVYPGVKIFIRDVKEEVRNESKAVTFFYENGFVRYGKYEPPSEADAKRSPDGYSTN</sequence>
<dbReference type="InterPro" id="IPR032782">
    <property type="entry name" value="KhpB_N"/>
</dbReference>
<evidence type="ECO:0000313" key="4">
    <source>
        <dbReference type="Proteomes" id="UP000016649"/>
    </source>
</evidence>
<dbReference type="Gene3D" id="3.30.30.80">
    <property type="entry name" value="probable RNA-binding protein from clostridium symbiosum atcc 14940"/>
    <property type="match status" value="1"/>
</dbReference>
<dbReference type="PANTHER" id="PTHR38032">
    <property type="entry name" value="POLYMERASE-RELATED"/>
    <property type="match status" value="1"/>
</dbReference>
<evidence type="ECO:0000259" key="2">
    <source>
        <dbReference type="SMART" id="SM01245"/>
    </source>
</evidence>
<reference evidence="3 4" key="1">
    <citation type="submission" date="2013-08" db="EMBL/GenBank/DDBJ databases">
        <authorList>
            <person name="Weinstock G."/>
            <person name="Sodergren E."/>
            <person name="Wylie T."/>
            <person name="Fulton L."/>
            <person name="Fulton R."/>
            <person name="Fronick C."/>
            <person name="O'Laughlin M."/>
            <person name="Godfrey J."/>
            <person name="Miner T."/>
            <person name="Herter B."/>
            <person name="Appelbaum E."/>
            <person name="Cordes M."/>
            <person name="Lek S."/>
            <person name="Wollam A."/>
            <person name="Pepin K.H."/>
            <person name="Palsikar V.B."/>
            <person name="Mitreva M."/>
            <person name="Wilson R.K."/>
        </authorList>
    </citation>
    <scope>NUCLEOTIDE SEQUENCE [LARGE SCALE GENOMIC DNA]</scope>
    <source>
        <strain evidence="3 4">ATCC 700332</strain>
    </source>
</reference>
<name>A0ABN0NYC4_TRELE</name>
<dbReference type="InterPro" id="IPR046866">
    <property type="entry name" value="FapA_N"/>
</dbReference>
<dbReference type="SMART" id="SM01245">
    <property type="entry name" value="Jag_N"/>
    <property type="match status" value="1"/>
</dbReference>
<evidence type="ECO:0000313" key="3">
    <source>
        <dbReference type="EMBL" id="ERJ92627.1"/>
    </source>
</evidence>
<dbReference type="Pfam" id="PF03961">
    <property type="entry name" value="FapA"/>
    <property type="match status" value="1"/>
</dbReference>
<dbReference type="RefSeq" id="WP_021687590.1">
    <property type="nucleotide sequence ID" value="NZ_KI260567.1"/>
</dbReference>
<comment type="caution">
    <text evidence="3">The sequence shown here is derived from an EMBL/GenBank/DDBJ whole genome shotgun (WGS) entry which is preliminary data.</text>
</comment>
<dbReference type="Pfam" id="PF20250">
    <property type="entry name" value="FapA_N"/>
    <property type="match status" value="1"/>
</dbReference>
<dbReference type="Pfam" id="PF14804">
    <property type="entry name" value="Jag_N"/>
    <property type="match status" value="1"/>
</dbReference>
<dbReference type="InterPro" id="IPR038247">
    <property type="entry name" value="Jag_N_dom_sf"/>
</dbReference>
<dbReference type="EMBL" id="AWVH01000033">
    <property type="protein sequence ID" value="ERJ92627.1"/>
    <property type="molecule type" value="Genomic_DNA"/>
</dbReference>
<dbReference type="InterPro" id="IPR046865">
    <property type="entry name" value="FapA_b_solenoid"/>
</dbReference>
<keyword evidence="4" id="KW-1185">Reference proteome</keyword>
<dbReference type="InterPro" id="IPR005646">
    <property type="entry name" value="FapA"/>
</dbReference>
<protein>
    <recommendedName>
        <fullName evidence="2">RNA-binding protein KhpB N-terminal domain-containing protein</fullName>
    </recommendedName>
</protein>
<dbReference type="PANTHER" id="PTHR38032:SF1">
    <property type="entry name" value="RNA-BINDING PROTEIN KHPB N-TERMINAL DOMAIN-CONTAINING PROTEIN"/>
    <property type="match status" value="1"/>
</dbReference>